<feature type="compositionally biased region" description="Low complexity" evidence="1">
    <location>
        <begin position="852"/>
        <end position="862"/>
    </location>
</feature>
<accession>A0A817UZT6</accession>
<proteinExistence type="predicted"/>
<dbReference type="EMBL" id="CAJNYV010000064">
    <property type="protein sequence ID" value="CAF3339911.1"/>
    <property type="molecule type" value="Genomic_DNA"/>
</dbReference>
<protein>
    <submittedName>
        <fullName evidence="2">Uncharacterized protein</fullName>
    </submittedName>
</protein>
<feature type="compositionally biased region" description="Basic residues" evidence="1">
    <location>
        <begin position="1120"/>
        <end position="1131"/>
    </location>
</feature>
<feature type="compositionally biased region" description="Low complexity" evidence="1">
    <location>
        <begin position="890"/>
        <end position="902"/>
    </location>
</feature>
<dbReference type="AlphaFoldDB" id="A0A817UZT6"/>
<sequence>MNRSLILTSVDYSEQLANNLDQLDKRERLNINDIINHAYLRRIFLQYESFGLQADTLLFSTLAGLGAISNRSFIKRIDNTPILLNHGSIIVGKTDANKIDTDQISSRQTNELSSSSKMVKVSFMAEVCTELAITKNLAITDTFLCHDEGDVILSTFGFYSPSDAKHAAGVNLLCSALDGLSDYNRTAGYQNIYVKDLTLSMLVATTGSKMSSTLQMMHQKKENLGILGRLNIWHLQSLNEFVPPRHSKLVSDIASIDHLFIIAHEIYQHNPEFRFKKHATDTVTQVVIDDVDNDEYMKSLRLKQGIDGQNEPILSSNDDDTNDVFNVSSNDLTDDGGVISAYKLMLSILDSDFKTAQQMDRHLSGCVPRGLSKFPRACSLLYLLEIISGIASNLLKYISFDEGNFSRPHSKSKKFISMEFVHAARQHVKIYLLNLPSINNRPITYIDKSQVERAHIFYSYVETTMNMLFDASFINYTSQIDRETTSVNYLSKTMVHGGLLKSDNYLSITKSVSYVKLPPSTLRQNEDLLKLFNKFGPSFTLNSYEKMFEKFGLVTAADATIVPITFKGIVLLREDNAFVNFYHCLDKDEGVLKMIQERITSKEINLVHDYKDGSYRYELVIENEKIVNISSNDSNENNNENIKNGILTTDVNSSIVHNSMINVNQHFNTQAIQEQDILSMLSTQDNNMLLSATNVHPQSTNQTQRHNCGVSSASSDSRVSVSSVSPSFDHANFMQSTPRASSPIPAMLFQSLLNIDENSTASNIQFDNLSSIIDEPTSSPTNAAFSEYLDTSSIMIRLHSPIPEPARLVQQTLSPKSANDNMDLTSVTSHETYQENNLSTHQTNDEAQKRFSSQSVIPSPVSSNFHSQTYRVLSQLSDAIQLESNTNECVSSNTSVMQSSSMEKQKRGRRSNVNESTDLSSTDDAESILFNHNHPIYKRLILLDGIVFSKTDFSHALQQFPNLRDNAIEKLCKEGVFIKGDVFAKKTSTGIIEHLQRYVKRSPAIDGNGSLNVEDYINFGNILAKYEISIEEYINSFNNAQSFMENSGGATVKRILNRSNVKLASYLFSMKFVEFISQNNYFSERFAIYNDAICFDKPYILPTTSNIVTDAYQKSQYRQARQHKTSKKRAYSHIQDNSGAPRKSSRRRP</sequence>
<feature type="compositionally biased region" description="Polar residues" evidence="1">
    <location>
        <begin position="830"/>
        <end position="842"/>
    </location>
</feature>
<organism evidence="2 3">
    <name type="scientific">Rotaria socialis</name>
    <dbReference type="NCBI Taxonomy" id="392032"/>
    <lineage>
        <taxon>Eukaryota</taxon>
        <taxon>Metazoa</taxon>
        <taxon>Spiralia</taxon>
        <taxon>Gnathifera</taxon>
        <taxon>Rotifera</taxon>
        <taxon>Eurotatoria</taxon>
        <taxon>Bdelloidea</taxon>
        <taxon>Philodinida</taxon>
        <taxon>Philodinidae</taxon>
        <taxon>Rotaria</taxon>
    </lineage>
</organism>
<evidence type="ECO:0000313" key="2">
    <source>
        <dbReference type="EMBL" id="CAF3339911.1"/>
    </source>
</evidence>
<name>A0A817UZT6_9BILA</name>
<evidence type="ECO:0000256" key="1">
    <source>
        <dbReference type="SAM" id="MobiDB-lite"/>
    </source>
</evidence>
<gene>
    <name evidence="2" type="ORF">KIK155_LOCUS2609</name>
</gene>
<dbReference type="Proteomes" id="UP000663865">
    <property type="component" value="Unassembled WGS sequence"/>
</dbReference>
<comment type="caution">
    <text evidence="2">The sequence shown here is derived from an EMBL/GenBank/DDBJ whole genome shotgun (WGS) entry which is preliminary data.</text>
</comment>
<feature type="region of interest" description="Disordered" evidence="1">
    <location>
        <begin position="830"/>
        <end position="862"/>
    </location>
</feature>
<reference evidence="2" key="1">
    <citation type="submission" date="2021-02" db="EMBL/GenBank/DDBJ databases">
        <authorList>
            <person name="Nowell W R."/>
        </authorList>
    </citation>
    <scope>NUCLEOTIDE SEQUENCE</scope>
</reference>
<feature type="region of interest" description="Disordered" evidence="1">
    <location>
        <begin position="887"/>
        <end position="919"/>
    </location>
</feature>
<feature type="region of interest" description="Disordered" evidence="1">
    <location>
        <begin position="1120"/>
        <end position="1149"/>
    </location>
</feature>
<evidence type="ECO:0000313" key="3">
    <source>
        <dbReference type="Proteomes" id="UP000663865"/>
    </source>
</evidence>